<protein>
    <submittedName>
        <fullName evidence="1">Perilipin-4-like isoform X5</fullName>
    </submittedName>
</protein>
<proteinExistence type="predicted"/>
<name>A0A6G0YYH7_APHCR</name>
<reference evidence="1 2" key="1">
    <citation type="submission" date="2019-08" db="EMBL/GenBank/DDBJ databases">
        <title>Whole genome of Aphis craccivora.</title>
        <authorList>
            <person name="Voronova N.V."/>
            <person name="Shulinski R.S."/>
            <person name="Bandarenka Y.V."/>
            <person name="Zhorov D.G."/>
            <person name="Warner D."/>
        </authorList>
    </citation>
    <scope>NUCLEOTIDE SEQUENCE [LARGE SCALE GENOMIC DNA]</scope>
    <source>
        <strain evidence="1">180601</strain>
        <tissue evidence="1">Whole Body</tissue>
    </source>
</reference>
<dbReference type="PANTHER" id="PTHR47372">
    <property type="entry name" value="DAUER UP-REGULATED-RELATED"/>
    <property type="match status" value="1"/>
</dbReference>
<dbReference type="OrthoDB" id="6625923at2759"/>
<dbReference type="AlphaFoldDB" id="A0A6G0YYH7"/>
<dbReference type="EMBL" id="VUJU01002023">
    <property type="protein sequence ID" value="KAF0762874.1"/>
    <property type="molecule type" value="Genomic_DNA"/>
</dbReference>
<comment type="caution">
    <text evidence="1">The sequence shown here is derived from an EMBL/GenBank/DDBJ whole genome shotgun (WGS) entry which is preliminary data.</text>
</comment>
<accession>A0A6G0YYH7</accession>
<sequence>MFNLGGAMKNITAKAEELVEEKKHAATSLLEKQVKETGEFLSHTLNEAEGKAVNAAEEAKKAAVDGFDQEVEKLADSALQENSKHSIGGGGLLGGIKNSIGHVASQIESGGSHSGLDLGSLIGNTVKNVIATPKSHNVEGSVHGVQSKIEGTASAVTHKIDDSIVGKVAHSVGDKAHEVTNKVHDSAVGGVTGAINDVRGKVQGVANSVKGVANMVQSTTSGMVSTAQGMVNTLGVVAGGMTSMVGSMTSGVNGMLNGSLAASRMAILLATKVIPVATTVLNKTTKVTGVIFGTVVPKFVDRVSNCGIPAAPTPAPAVAAPEQQSTVNQVAAEAKTLVDKTTAELKPALDQAVHDKINPLAQDLAKKLQPITGDVSAHVNTALAEGVKQLNPIVDDVSAKAKGFVDDAAKQVSTVVDDKLKEADQLMNEKREALGEPAKSIMSKAKGLFGCKLGCCTIIPNSTPLLNNCSIICISNRFYTQNTLLRLLLNECACRIAVVMCDKQIENPRSISIDIIYVKFTSINLK</sequence>
<evidence type="ECO:0000313" key="2">
    <source>
        <dbReference type="Proteomes" id="UP000478052"/>
    </source>
</evidence>
<dbReference type="PANTHER" id="PTHR47372:SF11">
    <property type="entry name" value="RE19971P"/>
    <property type="match status" value="1"/>
</dbReference>
<dbReference type="Gene3D" id="1.20.120.20">
    <property type="entry name" value="Apolipoprotein"/>
    <property type="match status" value="2"/>
</dbReference>
<gene>
    <name evidence="1" type="ORF">FWK35_00014054</name>
</gene>
<dbReference type="SUPFAM" id="SSF58113">
    <property type="entry name" value="Apolipoprotein A-I"/>
    <property type="match status" value="1"/>
</dbReference>
<dbReference type="Proteomes" id="UP000478052">
    <property type="component" value="Unassembled WGS sequence"/>
</dbReference>
<evidence type="ECO:0000313" key="1">
    <source>
        <dbReference type="EMBL" id="KAF0762874.1"/>
    </source>
</evidence>
<keyword evidence="2" id="KW-1185">Reference proteome</keyword>
<organism evidence="1 2">
    <name type="scientific">Aphis craccivora</name>
    <name type="common">Cowpea aphid</name>
    <dbReference type="NCBI Taxonomy" id="307492"/>
    <lineage>
        <taxon>Eukaryota</taxon>
        <taxon>Metazoa</taxon>
        <taxon>Ecdysozoa</taxon>
        <taxon>Arthropoda</taxon>
        <taxon>Hexapoda</taxon>
        <taxon>Insecta</taxon>
        <taxon>Pterygota</taxon>
        <taxon>Neoptera</taxon>
        <taxon>Paraneoptera</taxon>
        <taxon>Hemiptera</taxon>
        <taxon>Sternorrhyncha</taxon>
        <taxon>Aphidomorpha</taxon>
        <taxon>Aphidoidea</taxon>
        <taxon>Aphididae</taxon>
        <taxon>Aphidini</taxon>
        <taxon>Aphis</taxon>
        <taxon>Aphis</taxon>
    </lineage>
</organism>